<dbReference type="InterPro" id="IPR014790">
    <property type="entry name" value="MutL_C"/>
</dbReference>
<reference evidence="7 8" key="1">
    <citation type="journal article" date="2015" name="Genome Announc.">
        <title>Expanding the biotechnology potential of lactobacilli through comparative genomics of 213 strains and associated genera.</title>
        <authorList>
            <person name="Sun Z."/>
            <person name="Harris H.M."/>
            <person name="McCann A."/>
            <person name="Guo C."/>
            <person name="Argimon S."/>
            <person name="Zhang W."/>
            <person name="Yang X."/>
            <person name="Jeffery I.B."/>
            <person name="Cooney J.C."/>
            <person name="Kagawa T.F."/>
            <person name="Liu W."/>
            <person name="Song Y."/>
            <person name="Salvetti E."/>
            <person name="Wrobel A."/>
            <person name="Rasinkangas P."/>
            <person name="Parkhill J."/>
            <person name="Rea M.C."/>
            <person name="O'Sullivan O."/>
            <person name="Ritari J."/>
            <person name="Douillard F.P."/>
            <person name="Paul Ross R."/>
            <person name="Yang R."/>
            <person name="Briner A.E."/>
            <person name="Felis G.E."/>
            <person name="de Vos W.M."/>
            <person name="Barrangou R."/>
            <person name="Klaenhammer T.R."/>
            <person name="Caufield P.W."/>
            <person name="Cui Y."/>
            <person name="Zhang H."/>
            <person name="O'Toole P.W."/>
        </authorList>
    </citation>
    <scope>NUCLEOTIDE SEQUENCE [LARGE SCALE GENOMIC DNA]</scope>
    <source>
        <strain evidence="7 8">DSM 5661</strain>
    </source>
</reference>
<dbReference type="PROSITE" id="PS00058">
    <property type="entry name" value="DNA_MISMATCH_REPAIR_1"/>
    <property type="match status" value="1"/>
</dbReference>
<dbReference type="STRING" id="1423754.FC39_GL001549"/>
<feature type="domain" description="MutL C-terminal dimerisation" evidence="5">
    <location>
        <begin position="461"/>
        <end position="601"/>
    </location>
</feature>
<dbReference type="InterPro" id="IPR042121">
    <property type="entry name" value="MutL_C_regsub"/>
</dbReference>
<comment type="similarity">
    <text evidence="1 4">Belongs to the DNA mismatch repair MutL/HexB family.</text>
</comment>
<evidence type="ECO:0000256" key="2">
    <source>
        <dbReference type="ARBA" id="ARBA00022763"/>
    </source>
</evidence>
<accession>A0A0R1YM13</accession>
<dbReference type="GO" id="GO:0006298">
    <property type="term" value="P:mismatch repair"/>
    <property type="evidence" value="ECO:0007669"/>
    <property type="project" value="UniProtKB-UniRule"/>
</dbReference>
<keyword evidence="2 4" id="KW-0227">DNA damage</keyword>
<dbReference type="InterPro" id="IPR038973">
    <property type="entry name" value="MutL/Mlh/Pms-like"/>
</dbReference>
<proteinExistence type="inferred from homology"/>
<dbReference type="InterPro" id="IPR002099">
    <property type="entry name" value="MutL/Mlh/PMS"/>
</dbReference>
<feature type="domain" description="DNA mismatch repair protein S5" evidence="6">
    <location>
        <begin position="208"/>
        <end position="326"/>
    </location>
</feature>
<dbReference type="GO" id="GO:0030983">
    <property type="term" value="F:mismatched DNA binding"/>
    <property type="evidence" value="ECO:0007669"/>
    <property type="project" value="InterPro"/>
</dbReference>
<dbReference type="SMART" id="SM00853">
    <property type="entry name" value="MutL_C"/>
    <property type="match status" value="1"/>
</dbReference>
<sequence>MAKIHELSENLTNQIAAGEVIERPASVVKELVENSIDAGATRIRIDVVDAGLKQIVVQDNGSGIERDQVDLAFTRHATSKINNERDLFNVSTLGFRGEALASISAVAHVEILTSVEGKIGTRADFSGGSKKGQEDAAARKGTQITVKDLFFNTPARLKYLRSPRTEMMKIVDIVNRIALGYPQIAITLSNTGKVLLRTPGNGKLQQTVANVYGRHIAEKMMSFEKEDSDFKVSGFLSKPELTRSTRNYISILLNGRYIRNFKLATAIMDGYGSKLTARHYPIAIVAIHVDPLLVDVNVHPTKQEVRLSKEKELSRLITSAISDALLDNVEQTSAFENLTTNRKDSLVDQLKFNLNRDVVNTKREKDEVPEVHEEDNVTALTATKKSKEIGEQKHEPIKKSVHKYIDLNKPQENDKYVITPTWQENVEKQTQLTPFNTEKSSSEVISSGDETLANNLPALKYVGQMSAYIIAENDGDLFLVDQVAARRRLAFEKIRKAMNAKKIVQQGLLTPIVLEFGNLDFLQIKNKLDEIKNIGIYLEDFGQDSFIVRSYPTWINGDIEESLRRILDSYLNLDHSKNTNLFARIAAGQAKKEISGRIKISAAECIEILNNLRQTADPYHDADGRLVLVRMSQNELRKMFKKDE</sequence>
<dbReference type="PANTHER" id="PTHR10073">
    <property type="entry name" value="DNA MISMATCH REPAIR PROTEIN MLH, PMS, MUTL"/>
    <property type="match status" value="1"/>
</dbReference>
<keyword evidence="8" id="KW-1185">Reference proteome</keyword>
<dbReference type="RefSeq" id="WP_025080016.1">
    <property type="nucleotide sequence ID" value="NZ_AZGI01000005.1"/>
</dbReference>
<evidence type="ECO:0000259" key="5">
    <source>
        <dbReference type="SMART" id="SM00853"/>
    </source>
</evidence>
<dbReference type="CDD" id="cd16926">
    <property type="entry name" value="HATPase_MutL-MLH-PMS-like"/>
    <property type="match status" value="1"/>
</dbReference>
<dbReference type="EMBL" id="AZGI01000005">
    <property type="protein sequence ID" value="KRM40905.1"/>
    <property type="molecule type" value="Genomic_DNA"/>
</dbReference>
<dbReference type="InterPro" id="IPR020667">
    <property type="entry name" value="DNA_mismatch_repair_MutL"/>
</dbReference>
<dbReference type="InterPro" id="IPR036890">
    <property type="entry name" value="HATPase_C_sf"/>
</dbReference>
<dbReference type="Gene3D" id="3.30.565.10">
    <property type="entry name" value="Histidine kinase-like ATPase, C-terminal domain"/>
    <property type="match status" value="1"/>
</dbReference>
<dbReference type="InterPro" id="IPR042120">
    <property type="entry name" value="MutL_C_dimsub"/>
</dbReference>
<dbReference type="GO" id="GO:0032300">
    <property type="term" value="C:mismatch repair complex"/>
    <property type="evidence" value="ECO:0007669"/>
    <property type="project" value="InterPro"/>
</dbReference>
<dbReference type="CDD" id="cd00782">
    <property type="entry name" value="MutL_Trans"/>
    <property type="match status" value="1"/>
</dbReference>
<dbReference type="eggNOG" id="COG0323">
    <property type="taxonomic scope" value="Bacteria"/>
</dbReference>
<dbReference type="Pfam" id="PF01119">
    <property type="entry name" value="DNA_mis_repair"/>
    <property type="match status" value="1"/>
</dbReference>
<dbReference type="InterPro" id="IPR014762">
    <property type="entry name" value="DNA_mismatch_repair_CS"/>
</dbReference>
<dbReference type="OrthoDB" id="9763467at2"/>
<dbReference type="Pfam" id="PF08676">
    <property type="entry name" value="MutL_C"/>
    <property type="match status" value="1"/>
</dbReference>
<dbReference type="InterPro" id="IPR014721">
    <property type="entry name" value="Ribsml_uS5_D2-typ_fold_subgr"/>
</dbReference>
<comment type="caution">
    <text evidence="7">The sequence shown here is derived from an EMBL/GenBank/DDBJ whole genome shotgun (WGS) entry which is preliminary data.</text>
</comment>
<dbReference type="SUPFAM" id="SSF118116">
    <property type="entry name" value="DNA mismatch repair protein MutL"/>
    <property type="match status" value="1"/>
</dbReference>
<evidence type="ECO:0000256" key="1">
    <source>
        <dbReference type="ARBA" id="ARBA00006082"/>
    </source>
</evidence>
<dbReference type="SMART" id="SM01340">
    <property type="entry name" value="DNA_mis_repair"/>
    <property type="match status" value="1"/>
</dbReference>
<name>A0A0R1YM13_9LACO</name>
<dbReference type="Proteomes" id="UP000051223">
    <property type="component" value="Unassembled WGS sequence"/>
</dbReference>
<dbReference type="PATRIC" id="fig|1423754.3.peg.1594"/>
<evidence type="ECO:0000259" key="6">
    <source>
        <dbReference type="SMART" id="SM01340"/>
    </source>
</evidence>
<evidence type="ECO:0000256" key="4">
    <source>
        <dbReference type="HAMAP-Rule" id="MF_00149"/>
    </source>
</evidence>
<dbReference type="SUPFAM" id="SSF55874">
    <property type="entry name" value="ATPase domain of HSP90 chaperone/DNA topoisomerase II/histidine kinase"/>
    <property type="match status" value="1"/>
</dbReference>
<comment type="function">
    <text evidence="4">This protein is involved in the repair of mismatches in DNA. It is required for dam-dependent methyl-directed DNA mismatch repair. May act as a 'molecular matchmaker', a protein that promotes the formation of a stable complex between two or more DNA-binding proteins in an ATP-dependent manner without itself being part of a final effector complex.</text>
</comment>
<protein>
    <recommendedName>
        <fullName evidence="4">DNA mismatch repair protein MutL</fullName>
    </recommendedName>
</protein>
<dbReference type="GO" id="GO:0140664">
    <property type="term" value="F:ATP-dependent DNA damage sensor activity"/>
    <property type="evidence" value="ECO:0007669"/>
    <property type="project" value="InterPro"/>
</dbReference>
<evidence type="ECO:0000313" key="7">
    <source>
        <dbReference type="EMBL" id="KRM40905.1"/>
    </source>
</evidence>
<dbReference type="SUPFAM" id="SSF54211">
    <property type="entry name" value="Ribosomal protein S5 domain 2-like"/>
    <property type="match status" value="1"/>
</dbReference>
<dbReference type="GO" id="GO:0005524">
    <property type="term" value="F:ATP binding"/>
    <property type="evidence" value="ECO:0007669"/>
    <property type="project" value="InterPro"/>
</dbReference>
<evidence type="ECO:0000256" key="3">
    <source>
        <dbReference type="ARBA" id="ARBA00023204"/>
    </source>
</evidence>
<dbReference type="InterPro" id="IPR020568">
    <property type="entry name" value="Ribosomal_Su5_D2-typ_SF"/>
</dbReference>
<evidence type="ECO:0000313" key="8">
    <source>
        <dbReference type="Proteomes" id="UP000051223"/>
    </source>
</evidence>
<dbReference type="Gene3D" id="3.30.230.10">
    <property type="match status" value="1"/>
</dbReference>
<dbReference type="AlphaFoldDB" id="A0A0R1YM13"/>
<dbReference type="NCBIfam" id="TIGR00585">
    <property type="entry name" value="mutl"/>
    <property type="match status" value="1"/>
</dbReference>
<dbReference type="FunFam" id="3.30.565.10:FF:000003">
    <property type="entry name" value="DNA mismatch repair endonuclease MutL"/>
    <property type="match status" value="1"/>
</dbReference>
<dbReference type="PANTHER" id="PTHR10073:SF12">
    <property type="entry name" value="DNA MISMATCH REPAIR PROTEIN MLH1"/>
    <property type="match status" value="1"/>
</dbReference>
<dbReference type="HAMAP" id="MF_00149">
    <property type="entry name" value="DNA_mis_repair"/>
    <property type="match status" value="1"/>
</dbReference>
<dbReference type="InterPro" id="IPR037198">
    <property type="entry name" value="MutL_C_sf"/>
</dbReference>
<dbReference type="InterPro" id="IPR013507">
    <property type="entry name" value="DNA_mismatch_S5_2-like"/>
</dbReference>
<gene>
    <name evidence="4" type="primary">mutL</name>
    <name evidence="7" type="ORF">FC39_GL001549</name>
</gene>
<dbReference type="Pfam" id="PF13589">
    <property type="entry name" value="HATPase_c_3"/>
    <property type="match status" value="1"/>
</dbReference>
<organism evidence="7 8">
    <name type="scientific">Lactobacillus hamsteri DSM 5661 = JCM 6256</name>
    <dbReference type="NCBI Taxonomy" id="1423754"/>
    <lineage>
        <taxon>Bacteria</taxon>
        <taxon>Bacillati</taxon>
        <taxon>Bacillota</taxon>
        <taxon>Bacilli</taxon>
        <taxon>Lactobacillales</taxon>
        <taxon>Lactobacillaceae</taxon>
        <taxon>Lactobacillus</taxon>
    </lineage>
</organism>
<keyword evidence="3 4" id="KW-0234">DNA repair</keyword>
<dbReference type="Gene3D" id="3.30.1540.20">
    <property type="entry name" value="MutL, C-terminal domain, dimerisation subdomain"/>
    <property type="match status" value="1"/>
</dbReference>
<dbReference type="Gene3D" id="3.30.1370.100">
    <property type="entry name" value="MutL, C-terminal domain, regulatory subdomain"/>
    <property type="match status" value="1"/>
</dbReference>
<dbReference type="GO" id="GO:0016887">
    <property type="term" value="F:ATP hydrolysis activity"/>
    <property type="evidence" value="ECO:0007669"/>
    <property type="project" value="InterPro"/>
</dbReference>